<dbReference type="InterPro" id="IPR036640">
    <property type="entry name" value="ABC1_TM_sf"/>
</dbReference>
<protein>
    <submittedName>
        <fullName evidence="12">ABC transporter ATP-binding protein</fullName>
    </submittedName>
</protein>
<keyword evidence="7 9" id="KW-1133">Transmembrane helix</keyword>
<evidence type="ECO:0000256" key="7">
    <source>
        <dbReference type="ARBA" id="ARBA00022989"/>
    </source>
</evidence>
<dbReference type="FunFam" id="3.40.50.300:FF:000221">
    <property type="entry name" value="Multidrug ABC transporter ATP-binding protein"/>
    <property type="match status" value="1"/>
</dbReference>
<dbReference type="PROSITE" id="PS50893">
    <property type="entry name" value="ABC_TRANSPORTER_2"/>
    <property type="match status" value="1"/>
</dbReference>
<dbReference type="InterPro" id="IPR003439">
    <property type="entry name" value="ABC_transporter-like_ATP-bd"/>
</dbReference>
<feature type="transmembrane region" description="Helical" evidence="9">
    <location>
        <begin position="161"/>
        <end position="182"/>
    </location>
</feature>
<feature type="transmembrane region" description="Helical" evidence="9">
    <location>
        <begin position="239"/>
        <end position="263"/>
    </location>
</feature>
<accession>A0AAV5NW53</accession>
<dbReference type="InterPro" id="IPR017871">
    <property type="entry name" value="ABC_transporter-like_CS"/>
</dbReference>
<evidence type="ECO:0000313" key="13">
    <source>
        <dbReference type="Proteomes" id="UP001156690"/>
    </source>
</evidence>
<keyword evidence="4 9" id="KW-0812">Transmembrane</keyword>
<dbReference type="GO" id="GO:0140359">
    <property type="term" value="F:ABC-type transporter activity"/>
    <property type="evidence" value="ECO:0007669"/>
    <property type="project" value="InterPro"/>
</dbReference>
<dbReference type="PROSITE" id="PS50929">
    <property type="entry name" value="ABC_TM1F"/>
    <property type="match status" value="1"/>
</dbReference>
<keyword evidence="2" id="KW-0813">Transport</keyword>
<dbReference type="InterPro" id="IPR039421">
    <property type="entry name" value="Type_1_exporter"/>
</dbReference>
<keyword evidence="13" id="KW-1185">Reference proteome</keyword>
<evidence type="ECO:0000256" key="1">
    <source>
        <dbReference type="ARBA" id="ARBA00004651"/>
    </source>
</evidence>
<evidence type="ECO:0000256" key="5">
    <source>
        <dbReference type="ARBA" id="ARBA00022741"/>
    </source>
</evidence>
<dbReference type="SUPFAM" id="SSF52540">
    <property type="entry name" value="P-loop containing nucleoside triphosphate hydrolases"/>
    <property type="match status" value="1"/>
</dbReference>
<evidence type="ECO:0000259" key="10">
    <source>
        <dbReference type="PROSITE" id="PS50893"/>
    </source>
</evidence>
<dbReference type="Pfam" id="PF00005">
    <property type="entry name" value="ABC_tran"/>
    <property type="match status" value="1"/>
</dbReference>
<dbReference type="InterPro" id="IPR003593">
    <property type="entry name" value="AAA+_ATPase"/>
</dbReference>
<evidence type="ECO:0000313" key="12">
    <source>
        <dbReference type="EMBL" id="GLQ74487.1"/>
    </source>
</evidence>
<dbReference type="RefSeq" id="WP_126609902.1">
    <property type="nucleotide sequence ID" value="NZ_AP025144.1"/>
</dbReference>
<dbReference type="Gene3D" id="3.40.50.300">
    <property type="entry name" value="P-loop containing nucleotide triphosphate hydrolases"/>
    <property type="match status" value="1"/>
</dbReference>
<organism evidence="12 13">
    <name type="scientific">Vibrio penaeicida</name>
    <dbReference type="NCBI Taxonomy" id="104609"/>
    <lineage>
        <taxon>Bacteria</taxon>
        <taxon>Pseudomonadati</taxon>
        <taxon>Pseudomonadota</taxon>
        <taxon>Gammaproteobacteria</taxon>
        <taxon>Vibrionales</taxon>
        <taxon>Vibrionaceae</taxon>
        <taxon>Vibrio</taxon>
    </lineage>
</organism>
<dbReference type="Gene3D" id="1.20.1560.10">
    <property type="entry name" value="ABC transporter type 1, transmembrane domain"/>
    <property type="match status" value="1"/>
</dbReference>
<sequence>MKLLKNITFAIKGHEKHFASSLVLHFCHALLLSIPVVLLVAILRELLAPSTNTSTVWLLVAVMAASFVVQLFVSWYANLSNHRLSFKLSEKLRMDIGTHLYRISLGVFVKHEPSTLSSVISQDVRVVESLFSQAITNVVTSVFSAIILMGFLFWLDFYLASILLLGIFLLFPFVFASDRLVGWLGHKQIKLRGEMASKFLEFYMGMKHLKAFNLTGLRFKSLENSLNEYRKACYRTEMLSAPMVLISFVFCDLAYLAMVWGSLERFAESGLSSLTVLVFLVIGYLAFSPLKALLIDILHLRYLNESLKRIQQVLSIESIDTGTISTPPSTFDVRFDNVTFGYQNDNVLNNIQLNFPQNSITALVGYSGTGKSTILSLIARFYDVTQGKVTIGGTDIRELNLHTLYTCMSEVFQDVYLYDDTIANNVRIGKPNATDAEVIKACEQAQCMEFIDRLSNGIFSRVGEGGARLSGGEKQRIAIARALLKNAPILLLDEATASLDPENELSIQQAIHTLSQNKTVIVVAHKLKTIQSVDNIIVLDKSGIHEQGTHSELMQNQGIYAQMWTLQQENATWLIS</sequence>
<evidence type="ECO:0000256" key="2">
    <source>
        <dbReference type="ARBA" id="ARBA00022448"/>
    </source>
</evidence>
<evidence type="ECO:0000259" key="11">
    <source>
        <dbReference type="PROSITE" id="PS50929"/>
    </source>
</evidence>
<feature type="transmembrane region" description="Helical" evidence="9">
    <location>
        <begin position="21"/>
        <end position="43"/>
    </location>
</feature>
<dbReference type="GO" id="GO:0034040">
    <property type="term" value="F:ATPase-coupled lipid transmembrane transporter activity"/>
    <property type="evidence" value="ECO:0007669"/>
    <property type="project" value="TreeGrafter"/>
</dbReference>
<dbReference type="Pfam" id="PF00664">
    <property type="entry name" value="ABC_membrane"/>
    <property type="match status" value="1"/>
</dbReference>
<evidence type="ECO:0000256" key="6">
    <source>
        <dbReference type="ARBA" id="ARBA00022840"/>
    </source>
</evidence>
<evidence type="ECO:0000256" key="3">
    <source>
        <dbReference type="ARBA" id="ARBA00022475"/>
    </source>
</evidence>
<dbReference type="Proteomes" id="UP001156690">
    <property type="component" value="Unassembled WGS sequence"/>
</dbReference>
<reference evidence="13" key="1">
    <citation type="journal article" date="2019" name="Int. J. Syst. Evol. Microbiol.">
        <title>The Global Catalogue of Microorganisms (GCM) 10K type strain sequencing project: providing services to taxonomists for standard genome sequencing and annotation.</title>
        <authorList>
            <consortium name="The Broad Institute Genomics Platform"/>
            <consortium name="The Broad Institute Genome Sequencing Center for Infectious Disease"/>
            <person name="Wu L."/>
            <person name="Ma J."/>
        </authorList>
    </citation>
    <scope>NUCLEOTIDE SEQUENCE [LARGE SCALE GENOMIC DNA]</scope>
    <source>
        <strain evidence="13">NBRC 15640</strain>
    </source>
</reference>
<dbReference type="GO" id="GO:0016887">
    <property type="term" value="F:ATP hydrolysis activity"/>
    <property type="evidence" value="ECO:0007669"/>
    <property type="project" value="InterPro"/>
</dbReference>
<feature type="domain" description="ABC transporter" evidence="10">
    <location>
        <begin position="333"/>
        <end position="566"/>
    </location>
</feature>
<dbReference type="InterPro" id="IPR011527">
    <property type="entry name" value="ABC1_TM_dom"/>
</dbReference>
<gene>
    <name evidence="12" type="ORF">GCM10007932_38480</name>
</gene>
<dbReference type="PANTHER" id="PTHR24221:SF397">
    <property type="entry name" value="ABC TRANSPORTER, ATP-BINDING TRANSMEMBRANE PROTEIN"/>
    <property type="match status" value="1"/>
</dbReference>
<dbReference type="GO" id="GO:0005524">
    <property type="term" value="F:ATP binding"/>
    <property type="evidence" value="ECO:0007669"/>
    <property type="project" value="UniProtKB-KW"/>
</dbReference>
<feature type="domain" description="ABC transmembrane type-1" evidence="11">
    <location>
        <begin position="21"/>
        <end position="293"/>
    </location>
</feature>
<feature type="transmembrane region" description="Helical" evidence="9">
    <location>
        <begin position="134"/>
        <end position="155"/>
    </location>
</feature>
<evidence type="ECO:0000256" key="9">
    <source>
        <dbReference type="SAM" id="Phobius"/>
    </source>
</evidence>
<dbReference type="PROSITE" id="PS00211">
    <property type="entry name" value="ABC_TRANSPORTER_1"/>
    <property type="match status" value="1"/>
</dbReference>
<dbReference type="EMBL" id="BSNX01000056">
    <property type="protein sequence ID" value="GLQ74487.1"/>
    <property type="molecule type" value="Genomic_DNA"/>
</dbReference>
<keyword evidence="3" id="KW-1003">Cell membrane</keyword>
<keyword evidence="5" id="KW-0547">Nucleotide-binding</keyword>
<dbReference type="InterPro" id="IPR027417">
    <property type="entry name" value="P-loop_NTPase"/>
</dbReference>
<comment type="subcellular location">
    <subcellularLocation>
        <location evidence="1">Cell membrane</location>
        <topology evidence="1">Multi-pass membrane protein</topology>
    </subcellularLocation>
</comment>
<evidence type="ECO:0000256" key="8">
    <source>
        <dbReference type="ARBA" id="ARBA00023136"/>
    </source>
</evidence>
<comment type="caution">
    <text evidence="12">The sequence shown here is derived from an EMBL/GenBank/DDBJ whole genome shotgun (WGS) entry which is preliminary data.</text>
</comment>
<dbReference type="AlphaFoldDB" id="A0AAV5NW53"/>
<feature type="transmembrane region" description="Helical" evidence="9">
    <location>
        <begin position="269"/>
        <end position="287"/>
    </location>
</feature>
<dbReference type="PANTHER" id="PTHR24221">
    <property type="entry name" value="ATP-BINDING CASSETTE SUB-FAMILY B"/>
    <property type="match status" value="1"/>
</dbReference>
<name>A0AAV5NW53_9VIBR</name>
<dbReference type="GO" id="GO:0005886">
    <property type="term" value="C:plasma membrane"/>
    <property type="evidence" value="ECO:0007669"/>
    <property type="project" value="UniProtKB-SubCell"/>
</dbReference>
<proteinExistence type="predicted"/>
<feature type="transmembrane region" description="Helical" evidence="9">
    <location>
        <begin position="55"/>
        <end position="77"/>
    </location>
</feature>
<keyword evidence="8 9" id="KW-0472">Membrane</keyword>
<keyword evidence="6 12" id="KW-0067">ATP-binding</keyword>
<dbReference type="SUPFAM" id="SSF90123">
    <property type="entry name" value="ABC transporter transmembrane region"/>
    <property type="match status" value="1"/>
</dbReference>
<dbReference type="SMART" id="SM00382">
    <property type="entry name" value="AAA"/>
    <property type="match status" value="1"/>
</dbReference>
<evidence type="ECO:0000256" key="4">
    <source>
        <dbReference type="ARBA" id="ARBA00022692"/>
    </source>
</evidence>